<feature type="region of interest" description="Disordered" evidence="1">
    <location>
        <begin position="193"/>
        <end position="325"/>
    </location>
</feature>
<name>A0A7U2HY09_PHANO</name>
<dbReference type="AlphaFoldDB" id="A0A7U2HY09"/>
<feature type="compositionally biased region" description="Polar residues" evidence="1">
    <location>
        <begin position="194"/>
        <end position="208"/>
    </location>
</feature>
<protein>
    <submittedName>
        <fullName evidence="2">Uncharacterized protein</fullName>
    </submittedName>
</protein>
<dbReference type="OrthoDB" id="5307331at2759"/>
<evidence type="ECO:0000313" key="2">
    <source>
        <dbReference type="EMBL" id="QRC92217.1"/>
    </source>
</evidence>
<evidence type="ECO:0000313" key="3">
    <source>
        <dbReference type="Proteomes" id="UP000663193"/>
    </source>
</evidence>
<evidence type="ECO:0000256" key="1">
    <source>
        <dbReference type="SAM" id="MobiDB-lite"/>
    </source>
</evidence>
<dbReference type="Proteomes" id="UP000663193">
    <property type="component" value="Chromosome 2"/>
</dbReference>
<proteinExistence type="predicted"/>
<feature type="region of interest" description="Disordered" evidence="1">
    <location>
        <begin position="664"/>
        <end position="779"/>
    </location>
</feature>
<keyword evidence="3" id="KW-1185">Reference proteome</keyword>
<feature type="compositionally biased region" description="Polar residues" evidence="1">
    <location>
        <begin position="1"/>
        <end position="14"/>
    </location>
</feature>
<feature type="region of interest" description="Disordered" evidence="1">
    <location>
        <begin position="1"/>
        <end position="76"/>
    </location>
</feature>
<sequence>MSPSTTHQQAQPDPSEQIISDHPLDSDSSSLITNIPQRNSISSLPVKSPLMSHSRSDSIASRRQSTQAGSRVQGQAQATFAVPEDADFTNWEFDPEFALHLDSLAHGQPIQPVQLVPFQGGNFQQDVYVPYSHTQPQPQLYGNQYGTSDTIDPVLYMSQPQFQYSQPTGLQGTPGLTALPDMTDDVFVPMPDAQTGSAYPQQGMQMTHTYDDPSVMQRSQPQPYYVSPDYTQSVQQYPVQQSAQRPRSYSVSGRGTPSHTRPQTTAPAREAYESDSDSDLVTKSALPGKKSRAGSGLSSNSSLGKQPSTKVVKRTGQKPQKDKKKTWVRINTATRGETTRTGRINQEAEEDRGYLYQPLPVGTWSTPNDKYTYEYKHDAVSKLDELLDNEMSARKIMAYIMKFPSEHLKLWIQVTPSDAARRYASQEHSKCLFSECPTRQYNKHGNIQPGHYRVAFDEKYLTLRQHKSNPNKALDPYDCTGFVHLTCLERFCDFEAICRQTNVEVDEREEFPRESSIARWTMAKRPETALAKYFVKACRKDKLRESEHFKDYPVHVSSREAKDFDHTLTKALVEVNSANRTRSQKRQFVCRKLAPGQLIINGGDLEVAMLEERVKKLSSFKDYCKTNSIKPKDANLELFYVDFYGGIVNRRIAECMALRKELEDEDAAGTSRKKGKGKAAADPSTRTTKRKVVVLDDESDSEPEFYQTRAMPSYPRREDFDDLYQPGPDVESPHGTRSSPRKRQRVNYSVDAAQQQLLPPLPPLPNTPPPPVAPLQAPEPYADQGYEAAQIPRHESFSQFFVQNGSKYDIENWDAQSDVVPTSVRRDSLEYAELMKTLLRRKSSTLSHGPQHAGIMKRSQRKPSHGRQASFALQPVSESKEFAMNDPPSQMAATPTRRSVRLASRGS</sequence>
<dbReference type="EMBL" id="CP069024">
    <property type="protein sequence ID" value="QRC92217.1"/>
    <property type="molecule type" value="Genomic_DNA"/>
</dbReference>
<feature type="compositionally biased region" description="Polar residues" evidence="1">
    <location>
        <begin position="33"/>
        <end position="76"/>
    </location>
</feature>
<organism evidence="2 3">
    <name type="scientific">Phaeosphaeria nodorum (strain SN15 / ATCC MYA-4574 / FGSC 10173)</name>
    <name type="common">Glume blotch fungus</name>
    <name type="synonym">Parastagonospora nodorum</name>
    <dbReference type="NCBI Taxonomy" id="321614"/>
    <lineage>
        <taxon>Eukaryota</taxon>
        <taxon>Fungi</taxon>
        <taxon>Dikarya</taxon>
        <taxon>Ascomycota</taxon>
        <taxon>Pezizomycotina</taxon>
        <taxon>Dothideomycetes</taxon>
        <taxon>Pleosporomycetidae</taxon>
        <taxon>Pleosporales</taxon>
        <taxon>Pleosporineae</taxon>
        <taxon>Phaeosphaeriaceae</taxon>
        <taxon>Parastagonospora</taxon>
    </lineage>
</organism>
<reference evidence="3" key="1">
    <citation type="journal article" date="2021" name="BMC Genomics">
        <title>Chromosome-level genome assembly and manually-curated proteome of model necrotroph Parastagonospora nodorum Sn15 reveals a genome-wide trove of candidate effector homologs, and redundancy of virulence-related functions within an accessory chromosome.</title>
        <authorList>
            <person name="Bertazzoni S."/>
            <person name="Jones D.A.B."/>
            <person name="Phan H.T."/>
            <person name="Tan K.-C."/>
            <person name="Hane J.K."/>
        </authorList>
    </citation>
    <scope>NUCLEOTIDE SEQUENCE [LARGE SCALE GENOMIC DNA]</scope>
    <source>
        <strain evidence="3">SN15 / ATCC MYA-4574 / FGSC 10173)</strain>
    </source>
</reference>
<feature type="compositionally biased region" description="Low complexity" evidence="1">
    <location>
        <begin position="294"/>
        <end position="304"/>
    </location>
</feature>
<feature type="compositionally biased region" description="Polar residues" evidence="1">
    <location>
        <begin position="229"/>
        <end position="266"/>
    </location>
</feature>
<feature type="compositionally biased region" description="Polar residues" evidence="1">
    <location>
        <begin position="887"/>
        <end position="897"/>
    </location>
</feature>
<feature type="compositionally biased region" description="Low complexity" evidence="1">
    <location>
        <begin position="18"/>
        <end position="32"/>
    </location>
</feature>
<dbReference type="OMA" id="YCMERFL"/>
<feature type="compositionally biased region" description="Basic residues" evidence="1">
    <location>
        <begin position="311"/>
        <end position="325"/>
    </location>
</feature>
<feature type="region of interest" description="Disordered" evidence="1">
    <location>
        <begin position="842"/>
        <end position="907"/>
    </location>
</feature>
<gene>
    <name evidence="2" type="ORF">JI435_023590</name>
</gene>
<accession>A0A7U2HY09</accession>
<dbReference type="VEuPathDB" id="FungiDB:JI435_023590"/>
<feature type="compositionally biased region" description="Pro residues" evidence="1">
    <location>
        <begin position="759"/>
        <end position="773"/>
    </location>
</feature>